<sequence>MTTANRFAVLSVDDIQEPSATVMAESRSPISWIPNEILILIFLAISDDPLHLTWVCQHWRSLAQNVPHLWTQTRTAWPIEALDVILSRSRALPLDVNIDATSTTLLRTAFSDQLARVRSLSTVLRSESRVEIQKLVTFIATQNFAVLEDLSINVQTSHTNLLQVIPARGHSDAKVRCALRALSLVNLPCEYIPENMLQNLTLLNISYPHAEEGQALKLCDLVNMLALTPMLDTLIITNTPVDGSEAVPSSRIVNLKHLTALQWDGCPDTLFSVFLRNVTLPALTLLEFDLRTVPAHLQYYAEPAPVTALATTTLLSLKANQLFRTARILRRFEFPVLESLELTNTELKMPVLPKMETLFRTPSMLRLTHLIVTAFTFESEDVLEMLGYMPALVSLWVDACAGLPALLQALAHGRCPVLEELEFWECDDLSGSDILDVAQRSPWPEDGRYIKNLPKRGRKQDEMHGVRLKRVKIDSCRCVDEEEVEELRDGGVEVDYRQYVDNDLDD</sequence>
<accession>A0A0D7AWU8</accession>
<dbReference type="Proteomes" id="UP000054007">
    <property type="component" value="Unassembled WGS sequence"/>
</dbReference>
<keyword evidence="2" id="KW-1185">Reference proteome</keyword>
<evidence type="ECO:0000313" key="1">
    <source>
        <dbReference type="EMBL" id="KIY61751.1"/>
    </source>
</evidence>
<dbReference type="SUPFAM" id="SSF52058">
    <property type="entry name" value="L domain-like"/>
    <property type="match status" value="1"/>
</dbReference>
<reference evidence="1 2" key="1">
    <citation type="journal article" date="2015" name="Fungal Genet. Biol.">
        <title>Evolution of novel wood decay mechanisms in Agaricales revealed by the genome sequences of Fistulina hepatica and Cylindrobasidium torrendii.</title>
        <authorList>
            <person name="Floudas D."/>
            <person name="Held B.W."/>
            <person name="Riley R."/>
            <person name="Nagy L.G."/>
            <person name="Koehler G."/>
            <person name="Ransdell A.S."/>
            <person name="Younus H."/>
            <person name="Chow J."/>
            <person name="Chiniquy J."/>
            <person name="Lipzen A."/>
            <person name="Tritt A."/>
            <person name="Sun H."/>
            <person name="Haridas S."/>
            <person name="LaButti K."/>
            <person name="Ohm R.A."/>
            <person name="Kues U."/>
            <person name="Blanchette R.A."/>
            <person name="Grigoriev I.V."/>
            <person name="Minto R.E."/>
            <person name="Hibbett D.S."/>
        </authorList>
    </citation>
    <scope>NUCLEOTIDE SEQUENCE [LARGE SCALE GENOMIC DNA]</scope>
    <source>
        <strain evidence="1 2">FP15055 ss-10</strain>
    </source>
</reference>
<proteinExistence type="predicted"/>
<dbReference type="InterPro" id="IPR032675">
    <property type="entry name" value="LRR_dom_sf"/>
</dbReference>
<gene>
    <name evidence="1" type="ORF">CYLTODRAFT_447567</name>
</gene>
<evidence type="ECO:0000313" key="2">
    <source>
        <dbReference type="Proteomes" id="UP000054007"/>
    </source>
</evidence>
<protein>
    <submittedName>
        <fullName evidence="1">Uncharacterized protein</fullName>
    </submittedName>
</protein>
<dbReference type="SUPFAM" id="SSF81383">
    <property type="entry name" value="F-box domain"/>
    <property type="match status" value="1"/>
</dbReference>
<dbReference type="OrthoDB" id="3027018at2759"/>
<dbReference type="EMBL" id="KN880879">
    <property type="protein sequence ID" value="KIY61751.1"/>
    <property type="molecule type" value="Genomic_DNA"/>
</dbReference>
<name>A0A0D7AWU8_9AGAR</name>
<dbReference type="Gene3D" id="3.80.10.10">
    <property type="entry name" value="Ribonuclease Inhibitor"/>
    <property type="match status" value="1"/>
</dbReference>
<dbReference type="STRING" id="1314674.A0A0D7AWU8"/>
<dbReference type="AlphaFoldDB" id="A0A0D7AWU8"/>
<organism evidence="1 2">
    <name type="scientific">Cylindrobasidium torrendii FP15055 ss-10</name>
    <dbReference type="NCBI Taxonomy" id="1314674"/>
    <lineage>
        <taxon>Eukaryota</taxon>
        <taxon>Fungi</taxon>
        <taxon>Dikarya</taxon>
        <taxon>Basidiomycota</taxon>
        <taxon>Agaricomycotina</taxon>
        <taxon>Agaricomycetes</taxon>
        <taxon>Agaricomycetidae</taxon>
        <taxon>Agaricales</taxon>
        <taxon>Marasmiineae</taxon>
        <taxon>Physalacriaceae</taxon>
        <taxon>Cylindrobasidium</taxon>
    </lineage>
</organism>
<dbReference type="InterPro" id="IPR036047">
    <property type="entry name" value="F-box-like_dom_sf"/>
</dbReference>